<dbReference type="Gene3D" id="1.25.40.10">
    <property type="entry name" value="Tetratricopeptide repeat domain"/>
    <property type="match status" value="1"/>
</dbReference>
<comment type="caution">
    <text evidence="3">The sequence shown here is derived from an EMBL/GenBank/DDBJ whole genome shotgun (WGS) entry which is preliminary data.</text>
</comment>
<accession>A0ABS9ZWN0</accession>
<name>A0ABS9ZWN0_9SPHI</name>
<dbReference type="Proteomes" id="UP001165460">
    <property type="component" value="Unassembled WGS sequence"/>
</dbReference>
<dbReference type="SUPFAM" id="SSF56601">
    <property type="entry name" value="beta-lactamase/transpeptidase-like"/>
    <property type="match status" value="1"/>
</dbReference>
<evidence type="ECO:0000259" key="2">
    <source>
        <dbReference type="Pfam" id="PF00144"/>
    </source>
</evidence>
<dbReference type="PROSITE" id="PS50005">
    <property type="entry name" value="TPR"/>
    <property type="match status" value="1"/>
</dbReference>
<dbReference type="InterPro" id="IPR011990">
    <property type="entry name" value="TPR-like_helical_dom_sf"/>
</dbReference>
<dbReference type="InterPro" id="IPR012338">
    <property type="entry name" value="Beta-lactam/transpept-like"/>
</dbReference>
<dbReference type="InterPro" id="IPR050491">
    <property type="entry name" value="AmpC-like"/>
</dbReference>
<organism evidence="3 4">
    <name type="scientific">Pedobacter montanisoli</name>
    <dbReference type="NCBI Taxonomy" id="2923277"/>
    <lineage>
        <taxon>Bacteria</taxon>
        <taxon>Pseudomonadati</taxon>
        <taxon>Bacteroidota</taxon>
        <taxon>Sphingobacteriia</taxon>
        <taxon>Sphingobacteriales</taxon>
        <taxon>Sphingobacteriaceae</taxon>
        <taxon>Pedobacter</taxon>
    </lineage>
</organism>
<sequence length="484" mass="53975">MKRTLILFVFLFGYMICYGQSSKLDQYIKNIMQERRIPGLQLAIIQHGKIVKLQQYGLANIQDSISVNQHTLFPINSITKAFVGVAVMQLVEQGKLDLEKPVSAYLDSLPGAWQAVKIKQLLSHQSGLPEIFGDEPVPEGEEKTAWKNVQTMPMQFKPGESFSYNQTNYLLIGKIIDKLSGKPFAQFIQEKQLDAAALKTTCFGDAHTVIRQQARSYTFFHKVDGKTIRTREIGNVFEEVPPFLRTAAGMNSNAEELAKWIIALQAGKLLQKNSLQTLWKPTILNNGKIAGFSTMLNGYALGWPVAQREAHPALAPIGGGRSAIFVYPQDDLTVIVLSNMQGSSPESFMDEIAGHFVPGMLAENGFGLPPAIQRLRSKLLEKGFAHAIEMVKAEKKKNADYTLAENEVNAWGYLLVSQKKPAEALEIFKLNVYLYPKSGNAYDSLAEAYQNGGHKALAIYNYEQSLKFDPKNSNAIKQIELLRK</sequence>
<dbReference type="Pfam" id="PF00144">
    <property type="entry name" value="Beta-lactamase"/>
    <property type="match status" value="1"/>
</dbReference>
<protein>
    <submittedName>
        <fullName evidence="3">Beta-lactamase family protein</fullName>
    </submittedName>
</protein>
<dbReference type="InterPro" id="IPR001466">
    <property type="entry name" value="Beta-lactam-related"/>
</dbReference>
<keyword evidence="4" id="KW-1185">Reference proteome</keyword>
<dbReference type="RefSeq" id="WP_243361407.1">
    <property type="nucleotide sequence ID" value="NZ_JALGBH010000002.1"/>
</dbReference>
<evidence type="ECO:0000313" key="3">
    <source>
        <dbReference type="EMBL" id="MCJ0742702.1"/>
    </source>
</evidence>
<dbReference type="Gene3D" id="3.40.710.10">
    <property type="entry name" value="DD-peptidase/beta-lactamase superfamily"/>
    <property type="match status" value="1"/>
</dbReference>
<reference evidence="3" key="1">
    <citation type="submission" date="2022-03" db="EMBL/GenBank/DDBJ databases">
        <authorList>
            <person name="Woo C.Y."/>
        </authorList>
    </citation>
    <scope>NUCLEOTIDE SEQUENCE</scope>
    <source>
        <strain evidence="3">CYS-01</strain>
    </source>
</reference>
<dbReference type="PANTHER" id="PTHR46825">
    <property type="entry name" value="D-ALANYL-D-ALANINE-CARBOXYPEPTIDASE/ENDOPEPTIDASE AMPH"/>
    <property type="match status" value="1"/>
</dbReference>
<feature type="domain" description="Beta-lactamase-related" evidence="2">
    <location>
        <begin position="24"/>
        <end position="348"/>
    </location>
</feature>
<dbReference type="PANTHER" id="PTHR46825:SF9">
    <property type="entry name" value="BETA-LACTAMASE-RELATED DOMAIN-CONTAINING PROTEIN"/>
    <property type="match status" value="1"/>
</dbReference>
<dbReference type="InterPro" id="IPR019734">
    <property type="entry name" value="TPR_rpt"/>
</dbReference>
<gene>
    <name evidence="3" type="ORF">MMF97_08265</name>
</gene>
<keyword evidence="1" id="KW-0802">TPR repeat</keyword>
<evidence type="ECO:0000256" key="1">
    <source>
        <dbReference type="PROSITE-ProRule" id="PRU00339"/>
    </source>
</evidence>
<proteinExistence type="predicted"/>
<evidence type="ECO:0000313" key="4">
    <source>
        <dbReference type="Proteomes" id="UP001165460"/>
    </source>
</evidence>
<dbReference type="EMBL" id="JALGBH010000002">
    <property type="protein sequence ID" value="MCJ0742702.1"/>
    <property type="molecule type" value="Genomic_DNA"/>
</dbReference>
<feature type="repeat" description="TPR" evidence="1">
    <location>
        <begin position="439"/>
        <end position="472"/>
    </location>
</feature>
<dbReference type="SUPFAM" id="SSF48452">
    <property type="entry name" value="TPR-like"/>
    <property type="match status" value="1"/>
</dbReference>